<evidence type="ECO:0000256" key="2">
    <source>
        <dbReference type="ARBA" id="ARBA00022576"/>
    </source>
</evidence>
<comment type="cofactor">
    <cofactor evidence="1">
        <name>pyridoxal 5'-phosphate</name>
        <dbReference type="ChEBI" id="CHEBI:597326"/>
    </cofactor>
</comment>
<dbReference type="InterPro" id="IPR015421">
    <property type="entry name" value="PyrdxlP-dep_Trfase_major"/>
</dbReference>
<dbReference type="NCBIfam" id="TIGR03537">
    <property type="entry name" value="DapC"/>
    <property type="match status" value="1"/>
</dbReference>
<evidence type="ECO:0000256" key="3">
    <source>
        <dbReference type="ARBA" id="ARBA00022679"/>
    </source>
</evidence>
<dbReference type="InterPro" id="IPR015424">
    <property type="entry name" value="PyrdxlP-dep_Trfase"/>
</dbReference>
<protein>
    <submittedName>
        <fullName evidence="5">Succinyldiaminopimelate transaminase</fullName>
    </submittedName>
</protein>
<dbReference type="AlphaFoldDB" id="A0A285MYF4"/>
<dbReference type="PANTHER" id="PTHR42832">
    <property type="entry name" value="AMINO ACID AMINOTRANSFERASE"/>
    <property type="match status" value="1"/>
</dbReference>
<dbReference type="GO" id="GO:0030170">
    <property type="term" value="F:pyridoxal phosphate binding"/>
    <property type="evidence" value="ECO:0007669"/>
    <property type="project" value="InterPro"/>
</dbReference>
<organism evidence="5 6">
    <name type="scientific">Persephonella hydrogeniphila</name>
    <dbReference type="NCBI Taxonomy" id="198703"/>
    <lineage>
        <taxon>Bacteria</taxon>
        <taxon>Pseudomonadati</taxon>
        <taxon>Aquificota</taxon>
        <taxon>Aquificia</taxon>
        <taxon>Aquificales</taxon>
        <taxon>Hydrogenothermaceae</taxon>
        <taxon>Persephonella</taxon>
    </lineage>
</organism>
<dbReference type="Pfam" id="PF00155">
    <property type="entry name" value="Aminotran_1_2"/>
    <property type="match status" value="1"/>
</dbReference>
<dbReference type="GO" id="GO:0008483">
    <property type="term" value="F:transaminase activity"/>
    <property type="evidence" value="ECO:0007669"/>
    <property type="project" value="UniProtKB-KW"/>
</dbReference>
<feature type="domain" description="Aminotransferase class I/classII large" evidence="4">
    <location>
        <begin position="30"/>
        <end position="382"/>
    </location>
</feature>
<name>A0A285MYF4_9AQUI</name>
<gene>
    <name evidence="5" type="ORF">SAMN06265182_0065</name>
</gene>
<dbReference type="SUPFAM" id="SSF53383">
    <property type="entry name" value="PLP-dependent transferases"/>
    <property type="match status" value="1"/>
</dbReference>
<keyword evidence="2" id="KW-0032">Aminotransferase</keyword>
<dbReference type="OrthoDB" id="9803354at2"/>
<dbReference type="InterPro" id="IPR015422">
    <property type="entry name" value="PyrdxlP-dep_Trfase_small"/>
</dbReference>
<dbReference type="RefSeq" id="WP_096999275.1">
    <property type="nucleotide sequence ID" value="NZ_OBEI01000001.1"/>
</dbReference>
<dbReference type="EMBL" id="OBEI01000001">
    <property type="protein sequence ID" value="SNZ02250.1"/>
    <property type="molecule type" value="Genomic_DNA"/>
</dbReference>
<keyword evidence="6" id="KW-1185">Reference proteome</keyword>
<proteinExistence type="predicted"/>
<dbReference type="PANTHER" id="PTHR42832:SF3">
    <property type="entry name" value="L-GLUTAMINE--4-(METHYLSULFANYL)-2-OXOBUTANOATE AMINOTRANSFERASE"/>
    <property type="match status" value="1"/>
</dbReference>
<evidence type="ECO:0000313" key="5">
    <source>
        <dbReference type="EMBL" id="SNZ02250.1"/>
    </source>
</evidence>
<evidence type="ECO:0000256" key="1">
    <source>
        <dbReference type="ARBA" id="ARBA00001933"/>
    </source>
</evidence>
<evidence type="ECO:0000259" key="4">
    <source>
        <dbReference type="Pfam" id="PF00155"/>
    </source>
</evidence>
<reference evidence="6" key="1">
    <citation type="submission" date="2017-09" db="EMBL/GenBank/DDBJ databases">
        <authorList>
            <person name="Varghese N."/>
            <person name="Submissions S."/>
        </authorList>
    </citation>
    <scope>NUCLEOTIDE SEQUENCE [LARGE SCALE GENOMIC DNA]</scope>
    <source>
        <strain evidence="6">DSM 15103</strain>
    </source>
</reference>
<dbReference type="Gene3D" id="3.90.1150.10">
    <property type="entry name" value="Aspartate Aminotransferase, domain 1"/>
    <property type="match status" value="1"/>
</dbReference>
<dbReference type="Proteomes" id="UP000219036">
    <property type="component" value="Unassembled WGS sequence"/>
</dbReference>
<dbReference type="InterPro" id="IPR050881">
    <property type="entry name" value="LL-DAP_aminotransferase"/>
</dbReference>
<evidence type="ECO:0000313" key="6">
    <source>
        <dbReference type="Proteomes" id="UP000219036"/>
    </source>
</evidence>
<dbReference type="Gene3D" id="3.40.640.10">
    <property type="entry name" value="Type I PLP-dependent aspartate aminotransferase-like (Major domain)"/>
    <property type="match status" value="1"/>
</dbReference>
<keyword evidence="3" id="KW-0808">Transferase</keyword>
<sequence length="393" mass="45024">MNNLIKALRPYPMEELNRIKLKLKEKGIKIYDFGTGDPKEPTDPKIRKALIDAVPEISQYPSVSGRKELREAVSRWFRNRFGVLLDPDKEIIPSNGSKEAIFHFPLVFINTDIPEKKKVIFGTPAYPVYERGTLYANGEPFPVKLKEEDRFLLRLDRIDKSILEETRIVWINYPHNPTGATAPLSYFEEVYGICRENDIILCSDECYTEIFFDKKPPSALQVGKEGVIVFHSLSKRSGMTGYRTGFVAGDPQLIAEYKKGRASFGVATPDFIQKAAEVAWSDEKHVEKRREIFKEKRDIFLQFFTEIGLDFLYPEATFYFWVKAPTGMSGEEYAKHLLNYGIVISPGVNFCAGLEILENSCSSEYFRIALVPTVEECKEAVDIWKKAHMELKV</sequence>
<dbReference type="InterPro" id="IPR019877">
    <property type="entry name" value="DapC"/>
</dbReference>
<dbReference type="CDD" id="cd00609">
    <property type="entry name" value="AAT_like"/>
    <property type="match status" value="1"/>
</dbReference>
<accession>A0A285MYF4</accession>
<dbReference type="InterPro" id="IPR004839">
    <property type="entry name" value="Aminotransferase_I/II_large"/>
</dbReference>